<sequence length="133" mass="14665">MLRIRSFFFLVLLLISSELVSGSPGFFGCGCGRRKREISAGDELILESPLWTDGKLECPQNRWKTTIQKAMAGSADAIHAKFAIHKAMESEFGERFFVVCADTKSSFVTSGHAFCAQQDGSRNLFCYVTALLG</sequence>
<feature type="domain" description="Ground-like" evidence="2">
    <location>
        <begin position="57"/>
        <end position="127"/>
    </location>
</feature>
<keyword evidence="3" id="KW-1185">Reference proteome</keyword>
<dbReference type="AlphaFoldDB" id="A0A1I7ZSR1"/>
<evidence type="ECO:0000259" key="2">
    <source>
        <dbReference type="Pfam" id="PF04155"/>
    </source>
</evidence>
<protein>
    <submittedName>
        <fullName evidence="4">Ground-like domain-containing protein</fullName>
    </submittedName>
</protein>
<organism evidence="3 4">
    <name type="scientific">Steinernema glaseri</name>
    <dbReference type="NCBI Taxonomy" id="37863"/>
    <lineage>
        <taxon>Eukaryota</taxon>
        <taxon>Metazoa</taxon>
        <taxon>Ecdysozoa</taxon>
        <taxon>Nematoda</taxon>
        <taxon>Chromadorea</taxon>
        <taxon>Rhabditida</taxon>
        <taxon>Tylenchina</taxon>
        <taxon>Panagrolaimomorpha</taxon>
        <taxon>Strongyloidoidea</taxon>
        <taxon>Steinernematidae</taxon>
        <taxon>Steinernema</taxon>
    </lineage>
</organism>
<dbReference type="WBParaSite" id="L893_g29421.t1">
    <property type="protein sequence ID" value="L893_g29421.t1"/>
    <property type="gene ID" value="L893_g29421"/>
</dbReference>
<reference evidence="4" key="1">
    <citation type="submission" date="2016-11" db="UniProtKB">
        <authorList>
            <consortium name="WormBaseParasite"/>
        </authorList>
    </citation>
    <scope>IDENTIFICATION</scope>
</reference>
<keyword evidence="1" id="KW-0732">Signal</keyword>
<proteinExistence type="predicted"/>
<feature type="chain" id="PRO_5009313853" evidence="1">
    <location>
        <begin position="23"/>
        <end position="133"/>
    </location>
</feature>
<dbReference type="PROSITE" id="PS51257">
    <property type="entry name" value="PROKAR_LIPOPROTEIN"/>
    <property type="match status" value="1"/>
</dbReference>
<dbReference type="Pfam" id="PF04155">
    <property type="entry name" value="Ground-like"/>
    <property type="match status" value="1"/>
</dbReference>
<evidence type="ECO:0000313" key="3">
    <source>
        <dbReference type="Proteomes" id="UP000095287"/>
    </source>
</evidence>
<dbReference type="Proteomes" id="UP000095287">
    <property type="component" value="Unplaced"/>
</dbReference>
<accession>A0A1I7ZSR1</accession>
<evidence type="ECO:0000313" key="4">
    <source>
        <dbReference type="WBParaSite" id="L893_g29421.t1"/>
    </source>
</evidence>
<feature type="signal peptide" evidence="1">
    <location>
        <begin position="1"/>
        <end position="22"/>
    </location>
</feature>
<evidence type="ECO:0000256" key="1">
    <source>
        <dbReference type="SAM" id="SignalP"/>
    </source>
</evidence>
<dbReference type="InterPro" id="IPR007284">
    <property type="entry name" value="Ground-like_dom"/>
</dbReference>
<name>A0A1I7ZSR1_9BILA</name>